<keyword evidence="1" id="KW-0812">Transmembrane</keyword>
<keyword evidence="4" id="KW-1185">Reference proteome</keyword>
<feature type="transmembrane region" description="Helical" evidence="1">
    <location>
        <begin position="364"/>
        <end position="384"/>
    </location>
</feature>
<reference evidence="3 4" key="1">
    <citation type="submission" date="2015-07" db="EMBL/GenBank/DDBJ databases">
        <title>Draft genome of Bellilinea caldifistulae DSM 17877.</title>
        <authorList>
            <person name="Hemp J."/>
            <person name="Ward L.M."/>
            <person name="Pace L.A."/>
            <person name="Fischer W.W."/>
        </authorList>
    </citation>
    <scope>NUCLEOTIDE SEQUENCE [LARGE SCALE GENOMIC DNA]</scope>
    <source>
        <strain evidence="3 4">GOMI-1</strain>
    </source>
</reference>
<feature type="transmembrane region" description="Helical" evidence="1">
    <location>
        <begin position="198"/>
        <end position="221"/>
    </location>
</feature>
<feature type="transmembrane region" description="Helical" evidence="1">
    <location>
        <begin position="283"/>
        <end position="312"/>
    </location>
</feature>
<comment type="caution">
    <text evidence="3">The sequence shown here is derived from an EMBL/GenBank/DDBJ whole genome shotgun (WGS) entry which is preliminary data.</text>
</comment>
<evidence type="ECO:0000256" key="1">
    <source>
        <dbReference type="SAM" id="Phobius"/>
    </source>
</evidence>
<dbReference type="InterPro" id="IPR002109">
    <property type="entry name" value="Glutaredoxin"/>
</dbReference>
<feature type="domain" description="Thioredoxin" evidence="2">
    <location>
        <begin position="1"/>
        <end position="146"/>
    </location>
</feature>
<evidence type="ECO:0000313" key="3">
    <source>
        <dbReference type="EMBL" id="KPL76832.1"/>
    </source>
</evidence>
<sequence>MSAGAQVQAQDQPPQENEAIIYMFWGDGCPHCAEAKPYLEGLAQRYPWVELRFYEVWYDEGNRALFEKMAAAYGFEARYVPTIFIGSQHWVGYNKSINPEIEKVIQDCHRSGCPDAGAGVIFPAQPTAAAPQPPAAVQQQAETLTLPLIGTVDLSHQSLAVSTTLIAFVDGFNPCSVWVLTMLLALTLHTGSRRKVIIIGVVFLTVTAAVYALFIAGLFTIFTFISFVGWIRVLVALVALFFAAVNIKDYFFYKEGISFTIADEKKPGIARGIRRVMDASQSLWGLIGATIALAAGVSLVEFSCTAGFPVLWSNLLAANQVEPLTFALLLLLYMLIYQLDELVIFFVAVFTLKASRLEEKHGRILKLIGGVLMLTLAVVMVLNPNLLDNLSTALIVFAAAFAVTGLILLIHRRVLPRFGIWIGNEAHPRRRHAARKSRVSQPEK</sequence>
<organism evidence="3 4">
    <name type="scientific">Bellilinea caldifistulae</name>
    <dbReference type="NCBI Taxonomy" id="360411"/>
    <lineage>
        <taxon>Bacteria</taxon>
        <taxon>Bacillati</taxon>
        <taxon>Chloroflexota</taxon>
        <taxon>Anaerolineae</taxon>
        <taxon>Anaerolineales</taxon>
        <taxon>Anaerolineaceae</taxon>
        <taxon>Bellilinea</taxon>
    </lineage>
</organism>
<dbReference type="CDD" id="cd02947">
    <property type="entry name" value="TRX_family"/>
    <property type="match status" value="1"/>
</dbReference>
<feature type="transmembrane region" description="Helical" evidence="1">
    <location>
        <begin position="227"/>
        <end position="247"/>
    </location>
</feature>
<evidence type="ECO:0000313" key="4">
    <source>
        <dbReference type="Proteomes" id="UP000050514"/>
    </source>
</evidence>
<protein>
    <recommendedName>
        <fullName evidence="2">Thioredoxin domain-containing protein</fullName>
    </recommendedName>
</protein>
<dbReference type="Pfam" id="PF00462">
    <property type="entry name" value="Glutaredoxin"/>
    <property type="match status" value="1"/>
</dbReference>
<dbReference type="PROSITE" id="PS00195">
    <property type="entry name" value="GLUTAREDOXIN_1"/>
    <property type="match status" value="1"/>
</dbReference>
<dbReference type="InterPro" id="IPR013766">
    <property type="entry name" value="Thioredoxin_domain"/>
</dbReference>
<dbReference type="PROSITE" id="PS51354">
    <property type="entry name" value="GLUTAREDOXIN_2"/>
    <property type="match status" value="1"/>
</dbReference>
<feature type="transmembrane region" description="Helical" evidence="1">
    <location>
        <begin position="390"/>
        <end position="410"/>
    </location>
</feature>
<keyword evidence="1" id="KW-1133">Transmembrane helix</keyword>
<proteinExistence type="predicted"/>
<dbReference type="Gene3D" id="3.40.30.10">
    <property type="entry name" value="Glutaredoxin"/>
    <property type="match status" value="1"/>
</dbReference>
<keyword evidence="1" id="KW-0472">Membrane</keyword>
<evidence type="ECO:0000259" key="2">
    <source>
        <dbReference type="PROSITE" id="PS51352"/>
    </source>
</evidence>
<name>A0A0P6X4X3_9CHLR</name>
<dbReference type="PATRIC" id="fig|360411.5.peg.131"/>
<gene>
    <name evidence="3" type="ORF">AC812_05160</name>
</gene>
<dbReference type="PROSITE" id="PS51352">
    <property type="entry name" value="THIOREDOXIN_2"/>
    <property type="match status" value="1"/>
</dbReference>
<accession>A0A0P6X4X3</accession>
<dbReference type="STRING" id="360411.AC812_05160"/>
<dbReference type="InterPro" id="IPR036249">
    <property type="entry name" value="Thioredoxin-like_sf"/>
</dbReference>
<dbReference type="Proteomes" id="UP000050514">
    <property type="component" value="Unassembled WGS sequence"/>
</dbReference>
<dbReference type="SUPFAM" id="SSF52833">
    <property type="entry name" value="Thioredoxin-like"/>
    <property type="match status" value="1"/>
</dbReference>
<dbReference type="InterPro" id="IPR011767">
    <property type="entry name" value="GLR_AS"/>
</dbReference>
<feature type="transmembrane region" description="Helical" evidence="1">
    <location>
        <begin position="324"/>
        <end position="352"/>
    </location>
</feature>
<dbReference type="EMBL" id="LGHJ01000011">
    <property type="protein sequence ID" value="KPL76832.1"/>
    <property type="molecule type" value="Genomic_DNA"/>
</dbReference>
<dbReference type="AlphaFoldDB" id="A0A0P6X4X3"/>